<dbReference type="Pfam" id="PF00725">
    <property type="entry name" value="3HCDH"/>
    <property type="match status" value="2"/>
</dbReference>
<evidence type="ECO:0000259" key="6">
    <source>
        <dbReference type="Pfam" id="PF02737"/>
    </source>
</evidence>
<evidence type="ECO:0000256" key="3">
    <source>
        <dbReference type="ARBA" id="ARBA00023002"/>
    </source>
</evidence>
<evidence type="ECO:0000259" key="5">
    <source>
        <dbReference type="Pfam" id="PF00725"/>
    </source>
</evidence>
<name>A0A4U5X6H0_STRGB</name>
<feature type="domain" description="3-hydroxyacyl-CoA dehydrogenase NAD binding" evidence="6">
    <location>
        <begin position="53"/>
        <end position="212"/>
    </location>
</feature>
<evidence type="ECO:0000256" key="4">
    <source>
        <dbReference type="SAM" id="MobiDB-lite"/>
    </source>
</evidence>
<dbReference type="Gene3D" id="3.40.50.720">
    <property type="entry name" value="NAD(P)-binding Rossmann-like Domain"/>
    <property type="match status" value="2"/>
</dbReference>
<dbReference type="Proteomes" id="UP000308632">
    <property type="component" value="Unassembled WGS sequence"/>
</dbReference>
<dbReference type="InterPro" id="IPR006176">
    <property type="entry name" value="3-OHacyl-CoA_DH_NAD-bd"/>
</dbReference>
<proteinExistence type="inferred from homology"/>
<dbReference type="Gene3D" id="1.10.1040.10">
    <property type="entry name" value="N-(1-d-carboxylethyl)-l-norvaline Dehydrogenase, domain 2"/>
    <property type="match status" value="2"/>
</dbReference>
<dbReference type="PANTHER" id="PTHR48075:SF9">
    <property type="entry name" value="3-HYDROXYBUTYRYL-COA DEHYDROGENASE"/>
    <property type="match status" value="1"/>
</dbReference>
<dbReference type="GO" id="GO:0006635">
    <property type="term" value="P:fatty acid beta-oxidation"/>
    <property type="evidence" value="ECO:0007669"/>
    <property type="project" value="TreeGrafter"/>
</dbReference>
<comment type="similarity">
    <text evidence="2">Belongs to the 3-hydroxyacyl-CoA dehydrogenase family.</text>
</comment>
<dbReference type="AlphaFoldDB" id="A0A4U5X6H0"/>
<evidence type="ECO:0000313" key="8">
    <source>
        <dbReference type="Proteomes" id="UP000308632"/>
    </source>
</evidence>
<keyword evidence="3" id="KW-0560">Oxidoreductase</keyword>
<dbReference type="EMBL" id="SZPR01000008">
    <property type="protein sequence ID" value="TKT10799.1"/>
    <property type="molecule type" value="Genomic_DNA"/>
</dbReference>
<dbReference type="SUPFAM" id="SSF48179">
    <property type="entry name" value="6-phosphogluconate dehydrogenase C-terminal domain-like"/>
    <property type="match status" value="2"/>
</dbReference>
<evidence type="ECO:0000256" key="2">
    <source>
        <dbReference type="ARBA" id="ARBA00009463"/>
    </source>
</evidence>
<dbReference type="SUPFAM" id="SSF51735">
    <property type="entry name" value="NAD(P)-binding Rossmann-fold domains"/>
    <property type="match status" value="2"/>
</dbReference>
<accession>A0A4U5X6H0</accession>
<dbReference type="GO" id="GO:0008691">
    <property type="term" value="F:3-hydroxybutyryl-CoA dehydrogenase activity"/>
    <property type="evidence" value="ECO:0007669"/>
    <property type="project" value="TreeGrafter"/>
</dbReference>
<evidence type="ECO:0000256" key="1">
    <source>
        <dbReference type="ARBA" id="ARBA00005086"/>
    </source>
</evidence>
<dbReference type="FunFam" id="3.40.50.720:FF:000009">
    <property type="entry name" value="Fatty oxidation complex, alpha subunit"/>
    <property type="match status" value="1"/>
</dbReference>
<reference evidence="7 8" key="1">
    <citation type="submission" date="2019-04" db="EMBL/GenBank/DDBJ databases">
        <title>Streptomyces lasaliensis sp.nov., an Actinomycete isolated from soil which produces the polyether antibiotic lasalocid.</title>
        <authorList>
            <person name="Erwin G."/>
            <person name="Haber C."/>
        </authorList>
    </citation>
    <scope>NUCLEOTIDE SEQUENCE [LARGE SCALE GENOMIC DNA]</scope>
    <source>
        <strain evidence="7 8">DSM 40089</strain>
    </source>
</reference>
<protein>
    <submittedName>
        <fullName evidence="7">3-hydroxyacyl-CoA dehydrogenase family protein</fullName>
    </submittedName>
</protein>
<comment type="pathway">
    <text evidence="1">Lipid metabolism; butanoate metabolism.</text>
</comment>
<feature type="domain" description="3-hydroxyacyl-CoA dehydrogenase C-terminal" evidence="5">
    <location>
        <begin position="515"/>
        <end position="611"/>
    </location>
</feature>
<organism evidence="7 8">
    <name type="scientific">Streptomyces galbus</name>
    <dbReference type="NCBI Taxonomy" id="33898"/>
    <lineage>
        <taxon>Bacteria</taxon>
        <taxon>Bacillati</taxon>
        <taxon>Actinomycetota</taxon>
        <taxon>Actinomycetes</taxon>
        <taxon>Kitasatosporales</taxon>
        <taxon>Streptomycetaceae</taxon>
        <taxon>Streptomyces</taxon>
    </lineage>
</organism>
<feature type="region of interest" description="Disordered" evidence="4">
    <location>
        <begin position="1"/>
        <end position="43"/>
    </location>
</feature>
<feature type="domain" description="3-hydroxyacyl-CoA dehydrogenase NAD binding" evidence="6">
    <location>
        <begin position="335"/>
        <end position="511"/>
    </location>
</feature>
<dbReference type="GO" id="GO:0070403">
    <property type="term" value="F:NAD+ binding"/>
    <property type="evidence" value="ECO:0007669"/>
    <property type="project" value="InterPro"/>
</dbReference>
<feature type="compositionally biased region" description="Low complexity" evidence="4">
    <location>
        <begin position="7"/>
        <end position="23"/>
    </location>
</feature>
<feature type="domain" description="3-hydroxyacyl-CoA dehydrogenase C-terminal" evidence="5">
    <location>
        <begin position="217"/>
        <end position="311"/>
    </location>
</feature>
<evidence type="ECO:0000313" key="7">
    <source>
        <dbReference type="EMBL" id="TKT10799.1"/>
    </source>
</evidence>
<comment type="caution">
    <text evidence="7">The sequence shown here is derived from an EMBL/GenBank/DDBJ whole genome shotgun (WGS) entry which is preliminary data.</text>
</comment>
<feature type="compositionally biased region" description="Gly residues" evidence="4">
    <location>
        <begin position="24"/>
        <end position="43"/>
    </location>
</feature>
<gene>
    <name evidence="7" type="ORF">E4U92_05565</name>
</gene>
<dbReference type="InterPro" id="IPR008927">
    <property type="entry name" value="6-PGluconate_DH-like_C_sf"/>
</dbReference>
<dbReference type="InterPro" id="IPR013328">
    <property type="entry name" value="6PGD_dom2"/>
</dbReference>
<sequence length="612" mass="62612">MGGGAEGRALGAGALSGGADRTSGTGGVSGEVGPAPGTGGAPGGELPSVPGVLGVVGLGAVGCALVRRAALAGYDVVVLDPHPDAAARLDGLVQDTVPTGRLRLTDDWAAFASADVVVEAVPERREAKTEVLRALDRVCPPATVLATTASALSLTDLATACGRPGRVVGLHLALPTAEVAEVGRTVVADAEAVEWVRDLARDLGLDPVTVGDRAGLVSASLLFGYLNHAVALYDQGVVARDDIDAAMRYGCGLPLGPLELLDVIGADTACDVLAALADRLDEPSLQPARRLRHMALAGLLGRKTGRGFYAYPAPPAGAGTDAGPDVLRPLPVTRAGVVGTGTMAAGIAEVLARNGITTLLVGRSDERAKSAWEAVAASTGRAVRRGRMTEAEQSALLGRLEPGSDLGRLAGCDLVVEAVAEDLAVKKPLFARLGALCGPDTLLATTTSSLPVIECGLASGRPRDVVGLHFFNPAPVMKLVEVIPSLETAPHHLATARELCRRIGKHPVQCLDRPGFVVNALLFPYLNGAVRLAESHYASADAIDQVMKGGCGFPLGPFELLDVIGLDVSLSIQQVLHTADRRPASAPAPLLGHLVAAGRVGRKAGAGFRVYG</sequence>
<dbReference type="InterPro" id="IPR006108">
    <property type="entry name" value="3HC_DH_C"/>
</dbReference>
<dbReference type="InterPro" id="IPR036291">
    <property type="entry name" value="NAD(P)-bd_dom_sf"/>
</dbReference>
<dbReference type="PANTHER" id="PTHR48075">
    <property type="entry name" value="3-HYDROXYACYL-COA DEHYDROGENASE FAMILY PROTEIN"/>
    <property type="match status" value="1"/>
</dbReference>
<dbReference type="Pfam" id="PF02737">
    <property type="entry name" value="3HCDH_N"/>
    <property type="match status" value="2"/>
</dbReference>